<dbReference type="RefSeq" id="WP_101719985.1">
    <property type="nucleotide sequence ID" value="NZ_PJRS01000045.1"/>
</dbReference>
<dbReference type="AlphaFoldDB" id="A0A2N5D3C9"/>
<feature type="chain" id="PRO_5014956880" evidence="2">
    <location>
        <begin position="26"/>
        <end position="301"/>
    </location>
</feature>
<dbReference type="InterPro" id="IPR019613">
    <property type="entry name" value="DUF4198"/>
</dbReference>
<organism evidence="3 4">
    <name type="scientific">Caulobacter zeae</name>
    <dbReference type="NCBI Taxonomy" id="2055137"/>
    <lineage>
        <taxon>Bacteria</taxon>
        <taxon>Pseudomonadati</taxon>
        <taxon>Pseudomonadota</taxon>
        <taxon>Alphaproteobacteria</taxon>
        <taxon>Caulobacterales</taxon>
        <taxon>Caulobacteraceae</taxon>
        <taxon>Caulobacter</taxon>
    </lineage>
</organism>
<dbReference type="Pfam" id="PF10670">
    <property type="entry name" value="DUF4198"/>
    <property type="match status" value="1"/>
</dbReference>
<name>A0A2N5D3C9_9CAUL</name>
<protein>
    <submittedName>
        <fullName evidence="3">DUF4198 domain-containing protein</fullName>
    </submittedName>
</protein>
<proteinExistence type="predicted"/>
<evidence type="ECO:0000313" key="3">
    <source>
        <dbReference type="EMBL" id="PLR20587.1"/>
    </source>
</evidence>
<feature type="signal peptide" evidence="2">
    <location>
        <begin position="1"/>
        <end position="25"/>
    </location>
</feature>
<keyword evidence="4" id="KW-1185">Reference proteome</keyword>
<comment type="caution">
    <text evidence="3">The sequence shown here is derived from an EMBL/GenBank/DDBJ whole genome shotgun (WGS) entry which is preliminary data.</text>
</comment>
<dbReference type="Proteomes" id="UP000234479">
    <property type="component" value="Unassembled WGS sequence"/>
</dbReference>
<keyword evidence="2" id="KW-0732">Signal</keyword>
<feature type="region of interest" description="Disordered" evidence="1">
    <location>
        <begin position="250"/>
        <end position="286"/>
    </location>
</feature>
<sequence>MTLRKRLLALTAATVALTLPLAAHAHRAWFVPSATILSGEGSWVTVDAAISNELFYPDHRAMRVDGVVITTPDGSTEPLKNASTGQYRSVFDVELAKPGTYKIGTASSSVMASWTENGEVKRFRGSADDFAKQVPAGAADLKTIKSFNRNETFVTRGAPTDTVLKPTGKGLELVPVTHPNDVVATEAATFKFLIDGKPAADLEVTFVPGNSRYRATPGEIKVKTGADGAVKFTLPEAGMYWLNASVRTGETGRGGMGGPPGGPGGPGGQGGPGGGQGGAPTALAGNGFSASYTATLEAQRP</sequence>
<evidence type="ECO:0000256" key="1">
    <source>
        <dbReference type="SAM" id="MobiDB-lite"/>
    </source>
</evidence>
<evidence type="ECO:0000256" key="2">
    <source>
        <dbReference type="SAM" id="SignalP"/>
    </source>
</evidence>
<dbReference type="EMBL" id="PJRS01000045">
    <property type="protein sequence ID" value="PLR20587.1"/>
    <property type="molecule type" value="Genomic_DNA"/>
</dbReference>
<feature type="compositionally biased region" description="Gly residues" evidence="1">
    <location>
        <begin position="251"/>
        <end position="278"/>
    </location>
</feature>
<accession>A0A2N5D3C9</accession>
<evidence type="ECO:0000313" key="4">
    <source>
        <dbReference type="Proteomes" id="UP000234479"/>
    </source>
</evidence>
<reference evidence="3 4" key="1">
    <citation type="submission" date="2017-12" db="EMBL/GenBank/DDBJ databases">
        <title>The genome sequence of Caulobacter sp. 410.</title>
        <authorList>
            <person name="Gao J."/>
            <person name="Mao X."/>
            <person name="Sun J."/>
        </authorList>
    </citation>
    <scope>NUCLEOTIDE SEQUENCE [LARGE SCALE GENOMIC DNA]</scope>
    <source>
        <strain evidence="3 4">410</strain>
    </source>
</reference>
<gene>
    <name evidence="3" type="ORF">SGCZBJ_21545</name>
</gene>
<dbReference type="OrthoDB" id="5943at2"/>